<sequence length="184" mass="21010">MQKPSGPPIEKVRWHAIWLLLRTDPVRTPAQVGDLVGLSVITTRDVLERWNEHGPDGLADGRKNNGSESKLTDDQRTQRLAPRKTRPLEGEKMRVVLVDNAGWHKAKALVVPPNVVLHFRPPCTPELQPAEPLWPFGREAVAKRSRGRIDRLRNVVRDRWNYRTEHPDEVQPRVGFRGAVGLER</sequence>
<protein>
    <recommendedName>
        <fullName evidence="5">Tc1-like transposase DDE domain-containing protein</fullName>
    </recommendedName>
</protein>
<keyword evidence="4" id="KW-1185">Reference proteome</keyword>
<feature type="compositionally biased region" description="Basic and acidic residues" evidence="1">
    <location>
        <begin position="52"/>
        <end position="77"/>
    </location>
</feature>
<dbReference type="Proteomes" id="UP000464178">
    <property type="component" value="Chromosome"/>
</dbReference>
<organism evidence="2 4">
    <name type="scientific">Gemmata massiliana</name>
    <dbReference type="NCBI Taxonomy" id="1210884"/>
    <lineage>
        <taxon>Bacteria</taxon>
        <taxon>Pseudomonadati</taxon>
        <taxon>Planctomycetota</taxon>
        <taxon>Planctomycetia</taxon>
        <taxon>Gemmatales</taxon>
        <taxon>Gemmataceae</taxon>
        <taxon>Gemmata</taxon>
    </lineage>
</organism>
<dbReference type="EMBL" id="LR593886">
    <property type="protein sequence ID" value="VTR94478.1"/>
    <property type="molecule type" value="Genomic_DNA"/>
</dbReference>
<dbReference type="Gene3D" id="3.30.420.10">
    <property type="entry name" value="Ribonuclease H-like superfamily/Ribonuclease H"/>
    <property type="match status" value="1"/>
</dbReference>
<evidence type="ECO:0000313" key="3">
    <source>
        <dbReference type="EMBL" id="VTR95213.1"/>
    </source>
</evidence>
<evidence type="ECO:0008006" key="5">
    <source>
        <dbReference type="Google" id="ProtNLM"/>
    </source>
</evidence>
<feature type="region of interest" description="Disordered" evidence="1">
    <location>
        <begin position="52"/>
        <end position="86"/>
    </location>
</feature>
<accession>A0A6P2CZB7</accession>
<reference evidence="2 4" key="1">
    <citation type="submission" date="2019-05" db="EMBL/GenBank/DDBJ databases">
        <authorList>
            <consortium name="Science for Life Laboratories"/>
        </authorList>
    </citation>
    <scope>NUCLEOTIDE SEQUENCE [LARGE SCALE GENOMIC DNA]</scope>
    <source>
        <strain evidence="2">Soil9</strain>
    </source>
</reference>
<dbReference type="GO" id="GO:0003676">
    <property type="term" value="F:nucleic acid binding"/>
    <property type="evidence" value="ECO:0007669"/>
    <property type="project" value="InterPro"/>
</dbReference>
<dbReference type="KEGG" id="gms:SOIL9_25010"/>
<evidence type="ECO:0000313" key="4">
    <source>
        <dbReference type="Proteomes" id="UP000464178"/>
    </source>
</evidence>
<name>A0A6P2CZB7_9BACT</name>
<dbReference type="Pfam" id="PF13384">
    <property type="entry name" value="HTH_23"/>
    <property type="match status" value="1"/>
</dbReference>
<proteinExistence type="predicted"/>
<gene>
    <name evidence="3" type="ORF">SOIL9_25010</name>
    <name evidence="2" type="ORF">SOIL9_32360</name>
</gene>
<dbReference type="InterPro" id="IPR036397">
    <property type="entry name" value="RNaseH_sf"/>
</dbReference>
<evidence type="ECO:0000256" key="1">
    <source>
        <dbReference type="SAM" id="MobiDB-lite"/>
    </source>
</evidence>
<evidence type="ECO:0000313" key="2">
    <source>
        <dbReference type="EMBL" id="VTR94478.1"/>
    </source>
</evidence>
<dbReference type="RefSeq" id="WP_162669011.1">
    <property type="nucleotide sequence ID" value="NZ_LR593886.1"/>
</dbReference>
<dbReference type="KEGG" id="gms:SOIL9_32360"/>
<dbReference type="AlphaFoldDB" id="A0A6P2CZB7"/>
<dbReference type="EMBL" id="LR593886">
    <property type="protein sequence ID" value="VTR95213.1"/>
    <property type="molecule type" value="Genomic_DNA"/>
</dbReference>